<comment type="subcellular location">
    <subcellularLocation>
        <location evidence="1">Cell membrane</location>
        <topology evidence="1">Peripheral membrane protein</topology>
        <orientation evidence="1">Cytoplasmic side</orientation>
    </subcellularLocation>
</comment>
<dbReference type="GO" id="GO:0044781">
    <property type="term" value="P:bacterial-type flagellum organization"/>
    <property type="evidence" value="ECO:0007669"/>
    <property type="project" value="UniProtKB-KW"/>
</dbReference>
<evidence type="ECO:0000313" key="11">
    <source>
        <dbReference type="EMBL" id="SDS00819.1"/>
    </source>
</evidence>
<evidence type="ECO:0000256" key="9">
    <source>
        <dbReference type="ARBA" id="ARBA00023136"/>
    </source>
</evidence>
<reference evidence="12" key="1">
    <citation type="submission" date="2016-10" db="EMBL/GenBank/DDBJ databases">
        <authorList>
            <person name="Varghese N."/>
            <person name="Submissions S."/>
        </authorList>
    </citation>
    <scope>NUCLEOTIDE SEQUENCE [LARGE SCALE GENOMIC DNA]</scope>
    <source>
        <strain evidence="12">KCTC 32247</strain>
    </source>
</reference>
<evidence type="ECO:0000256" key="5">
    <source>
        <dbReference type="ARBA" id="ARBA00022475"/>
    </source>
</evidence>
<keyword evidence="10" id="KW-1006">Bacterial flagellum protein export</keyword>
<dbReference type="PANTHER" id="PTHR38786:SF1">
    <property type="entry name" value="FLAGELLAR FLIJ PROTEIN"/>
    <property type="match status" value="1"/>
</dbReference>
<dbReference type="GO" id="GO:0015031">
    <property type="term" value="P:protein transport"/>
    <property type="evidence" value="ECO:0007669"/>
    <property type="project" value="UniProtKB-KW"/>
</dbReference>
<protein>
    <recommendedName>
        <fullName evidence="3">Flagellar FliJ protein</fullName>
    </recommendedName>
</protein>
<keyword evidence="5" id="KW-1003">Cell membrane</keyword>
<sequence length="156" mass="17992">MSRSSALDTLIELTREAVDNAGRQLAGARRSQQQAQGQLDTLQHYRHEYARGLQQAMQEGMEPASLLNYQAFLRTLDDAIDRARLSLHDQQRQVSQRQQQWLEQQRKLNSYHTLIERRAQAEQLRDSRSQQRITDELSAQLRLRGNAFTSSSGNSL</sequence>
<evidence type="ECO:0000256" key="10">
    <source>
        <dbReference type="ARBA" id="ARBA00023225"/>
    </source>
</evidence>
<evidence type="ECO:0000256" key="6">
    <source>
        <dbReference type="ARBA" id="ARBA00022500"/>
    </source>
</evidence>
<evidence type="ECO:0000256" key="2">
    <source>
        <dbReference type="ARBA" id="ARBA00010004"/>
    </source>
</evidence>
<dbReference type="GO" id="GO:0071973">
    <property type="term" value="P:bacterial-type flagellum-dependent cell motility"/>
    <property type="evidence" value="ECO:0007669"/>
    <property type="project" value="InterPro"/>
</dbReference>
<dbReference type="NCBIfam" id="TIGR02473">
    <property type="entry name" value="flagell_FliJ"/>
    <property type="match status" value="1"/>
</dbReference>
<name>A0A1H1NR57_9PSED</name>
<evidence type="ECO:0000256" key="8">
    <source>
        <dbReference type="ARBA" id="ARBA00022927"/>
    </source>
</evidence>
<dbReference type="Proteomes" id="UP000243359">
    <property type="component" value="Chromosome I"/>
</dbReference>
<keyword evidence="4" id="KW-0813">Transport</keyword>
<keyword evidence="11" id="KW-0966">Cell projection</keyword>
<dbReference type="PANTHER" id="PTHR38786">
    <property type="entry name" value="FLAGELLAR FLIJ PROTEIN"/>
    <property type="match status" value="1"/>
</dbReference>
<dbReference type="EMBL" id="LT629751">
    <property type="protein sequence ID" value="SDS00819.1"/>
    <property type="molecule type" value="Genomic_DNA"/>
</dbReference>
<evidence type="ECO:0000313" key="12">
    <source>
        <dbReference type="Proteomes" id="UP000243359"/>
    </source>
</evidence>
<dbReference type="GO" id="GO:0006935">
    <property type="term" value="P:chemotaxis"/>
    <property type="evidence" value="ECO:0007669"/>
    <property type="project" value="UniProtKB-KW"/>
</dbReference>
<keyword evidence="7" id="KW-1005">Bacterial flagellum biogenesis</keyword>
<evidence type="ECO:0000256" key="4">
    <source>
        <dbReference type="ARBA" id="ARBA00022448"/>
    </source>
</evidence>
<dbReference type="RefSeq" id="WP_090347768.1">
    <property type="nucleotide sequence ID" value="NZ_LT629751.1"/>
</dbReference>
<keyword evidence="8" id="KW-0653">Protein transport</keyword>
<dbReference type="Pfam" id="PF02050">
    <property type="entry name" value="FliJ"/>
    <property type="match status" value="1"/>
</dbReference>
<comment type="similarity">
    <text evidence="2">Belongs to the FliJ family.</text>
</comment>
<keyword evidence="11" id="KW-0969">Cilium</keyword>
<dbReference type="GO" id="GO:0009288">
    <property type="term" value="C:bacterial-type flagellum"/>
    <property type="evidence" value="ECO:0007669"/>
    <property type="project" value="InterPro"/>
</dbReference>
<dbReference type="PIRSF" id="PIRSF019404">
    <property type="entry name" value="FliJ"/>
    <property type="match status" value="1"/>
</dbReference>
<evidence type="ECO:0000256" key="3">
    <source>
        <dbReference type="ARBA" id="ARBA00020392"/>
    </source>
</evidence>
<evidence type="ECO:0000256" key="7">
    <source>
        <dbReference type="ARBA" id="ARBA00022795"/>
    </source>
</evidence>
<dbReference type="AlphaFoldDB" id="A0A1H1NR57"/>
<dbReference type="GO" id="GO:0005886">
    <property type="term" value="C:plasma membrane"/>
    <property type="evidence" value="ECO:0007669"/>
    <property type="project" value="UniProtKB-SubCell"/>
</dbReference>
<keyword evidence="12" id="KW-1185">Reference proteome</keyword>
<dbReference type="GO" id="GO:0003774">
    <property type="term" value="F:cytoskeletal motor activity"/>
    <property type="evidence" value="ECO:0007669"/>
    <property type="project" value="InterPro"/>
</dbReference>
<dbReference type="InterPro" id="IPR012823">
    <property type="entry name" value="Flagell_FliJ"/>
</dbReference>
<dbReference type="OrthoDB" id="6465096at2"/>
<evidence type="ECO:0000256" key="1">
    <source>
        <dbReference type="ARBA" id="ARBA00004413"/>
    </source>
</evidence>
<gene>
    <name evidence="11" type="ORF">SAMN05216221_0857</name>
</gene>
<keyword evidence="9" id="KW-0472">Membrane</keyword>
<dbReference type="InterPro" id="IPR053716">
    <property type="entry name" value="Flag_assembly_chemotaxis_eff"/>
</dbReference>
<keyword evidence="11" id="KW-0282">Flagellum</keyword>
<proteinExistence type="inferred from homology"/>
<dbReference type="InterPro" id="IPR052570">
    <property type="entry name" value="FliJ"/>
</dbReference>
<dbReference type="STRING" id="1392877.SAMN05216221_0857"/>
<dbReference type="Gene3D" id="1.10.287.1700">
    <property type="match status" value="1"/>
</dbReference>
<dbReference type="PRINTS" id="PR01004">
    <property type="entry name" value="FLGFLIJ"/>
</dbReference>
<organism evidence="11 12">
    <name type="scientific">Pseudomonas oryzae</name>
    <dbReference type="NCBI Taxonomy" id="1392877"/>
    <lineage>
        <taxon>Bacteria</taxon>
        <taxon>Pseudomonadati</taxon>
        <taxon>Pseudomonadota</taxon>
        <taxon>Gammaproteobacteria</taxon>
        <taxon>Pseudomonadales</taxon>
        <taxon>Pseudomonadaceae</taxon>
        <taxon>Pseudomonas</taxon>
    </lineage>
</organism>
<accession>A0A1H1NR57</accession>
<keyword evidence="6" id="KW-0145">Chemotaxis</keyword>
<dbReference type="InterPro" id="IPR018006">
    <property type="entry name" value="Flag_FliJ_proteobac"/>
</dbReference>